<comment type="caution">
    <text evidence="2">The sequence shown here is derived from an EMBL/GenBank/DDBJ whole genome shotgun (WGS) entry which is preliminary data.</text>
</comment>
<evidence type="ECO:0000313" key="2">
    <source>
        <dbReference type="EMBL" id="RNA37960.1"/>
    </source>
</evidence>
<keyword evidence="1" id="KW-0472">Membrane</keyword>
<evidence type="ECO:0000313" key="3">
    <source>
        <dbReference type="Proteomes" id="UP000276133"/>
    </source>
</evidence>
<dbReference type="EMBL" id="REGN01000955">
    <property type="protein sequence ID" value="RNA37960.1"/>
    <property type="molecule type" value="Genomic_DNA"/>
</dbReference>
<evidence type="ECO:0000256" key="1">
    <source>
        <dbReference type="SAM" id="Phobius"/>
    </source>
</evidence>
<gene>
    <name evidence="2" type="ORF">BpHYR1_047345</name>
</gene>
<organism evidence="2 3">
    <name type="scientific">Brachionus plicatilis</name>
    <name type="common">Marine rotifer</name>
    <name type="synonym">Brachionus muelleri</name>
    <dbReference type="NCBI Taxonomy" id="10195"/>
    <lineage>
        <taxon>Eukaryota</taxon>
        <taxon>Metazoa</taxon>
        <taxon>Spiralia</taxon>
        <taxon>Gnathifera</taxon>
        <taxon>Rotifera</taxon>
        <taxon>Eurotatoria</taxon>
        <taxon>Monogononta</taxon>
        <taxon>Pseudotrocha</taxon>
        <taxon>Ploima</taxon>
        <taxon>Brachionidae</taxon>
        <taxon>Brachionus</taxon>
    </lineage>
</organism>
<keyword evidence="1" id="KW-1133">Transmembrane helix</keyword>
<dbReference type="Proteomes" id="UP000276133">
    <property type="component" value="Unassembled WGS sequence"/>
</dbReference>
<sequence>MNGTTCLPPSSTPPRVSSHYVQRATIGDLSCRTPPQASLAKLAKKALKRQNLNNLEENQNWISKLKLIKDFILKLLADDTALIQLTSVLLGFTTDLIFALLYSGDTITNFFILTIKRKTTKNRKELSIRKMNFSLAAIKTANIDFCWSIGLLVNYIRAGLSHSVPLLVKLVEEYREDFELRYIVYPPSLCNYIFKELLNPVRPPLSGPFGEAYFWIPDNLAFHNKINNL</sequence>
<dbReference type="AlphaFoldDB" id="A0A3M7SQQ5"/>
<keyword evidence="3" id="KW-1185">Reference proteome</keyword>
<name>A0A3M7SQQ5_BRAPC</name>
<reference evidence="2 3" key="1">
    <citation type="journal article" date="2018" name="Sci. Rep.">
        <title>Genomic signatures of local adaptation to the degree of environmental predictability in rotifers.</title>
        <authorList>
            <person name="Franch-Gras L."/>
            <person name="Hahn C."/>
            <person name="Garcia-Roger E.M."/>
            <person name="Carmona M.J."/>
            <person name="Serra M."/>
            <person name="Gomez A."/>
        </authorList>
    </citation>
    <scope>NUCLEOTIDE SEQUENCE [LARGE SCALE GENOMIC DNA]</scope>
    <source>
        <strain evidence="2">HYR1</strain>
    </source>
</reference>
<proteinExistence type="predicted"/>
<keyword evidence="1" id="KW-0812">Transmembrane</keyword>
<protein>
    <submittedName>
        <fullName evidence="2">Uncharacterized protein</fullName>
    </submittedName>
</protein>
<accession>A0A3M7SQQ5</accession>
<feature type="transmembrane region" description="Helical" evidence="1">
    <location>
        <begin position="96"/>
        <end position="115"/>
    </location>
</feature>